<proteinExistence type="predicted"/>
<reference evidence="1 2" key="1">
    <citation type="submission" date="2020-10" db="EMBL/GenBank/DDBJ databases">
        <title>Phylogeny of dyella-like bacteria.</title>
        <authorList>
            <person name="Fu J."/>
        </authorList>
    </citation>
    <scope>NUCLEOTIDE SEQUENCE [LARGE SCALE GENOMIC DNA]</scope>
    <source>
        <strain evidence="1 2">KACC 19113</strain>
    </source>
</reference>
<organism evidence="1 2">
    <name type="scientific">Rhodanobacter hydrolyticus</name>
    <dbReference type="NCBI Taxonomy" id="2250595"/>
    <lineage>
        <taxon>Bacteria</taxon>
        <taxon>Pseudomonadati</taxon>
        <taxon>Pseudomonadota</taxon>
        <taxon>Gammaproteobacteria</taxon>
        <taxon>Lysobacterales</taxon>
        <taxon>Rhodanobacteraceae</taxon>
        <taxon>Rhodanobacter</taxon>
    </lineage>
</organism>
<evidence type="ECO:0008006" key="3">
    <source>
        <dbReference type="Google" id="ProtNLM"/>
    </source>
</evidence>
<name>A0ABW8J703_9GAMM</name>
<keyword evidence="2" id="KW-1185">Reference proteome</keyword>
<comment type="caution">
    <text evidence="1">The sequence shown here is derived from an EMBL/GenBank/DDBJ whole genome shotgun (WGS) entry which is preliminary data.</text>
</comment>
<dbReference type="RefSeq" id="WP_404612894.1">
    <property type="nucleotide sequence ID" value="NZ_JADIKK010000008.1"/>
</dbReference>
<evidence type="ECO:0000313" key="1">
    <source>
        <dbReference type="EMBL" id="MFK2876899.1"/>
    </source>
</evidence>
<protein>
    <recommendedName>
        <fullName evidence="3">DUF2190 family protein</fullName>
    </recommendedName>
</protein>
<gene>
    <name evidence="1" type="ORF">ISP25_07455</name>
</gene>
<accession>A0ABW8J703</accession>
<dbReference type="Pfam" id="PF22758">
    <property type="entry name" value="Phage_cement"/>
    <property type="match status" value="1"/>
</dbReference>
<dbReference type="Proteomes" id="UP001620339">
    <property type="component" value="Unassembled WGS sequence"/>
</dbReference>
<sequence length="169" mass="16696">MTSAAFQSTVNVTLGFGVVGELILKTPHRADSLTIDSNGGTIGNFFTKSNTTGVATQGGTIASAVVAAGFLVNPKVYASVGDSGGTLDPTLTLPAYSQGEFLKEGDIVVALTGAGNIGDQVQYNETTGVLSAVAPGGSATTGNALISGAVVTSYTSAAGLVSIHVNLNA</sequence>
<dbReference type="EMBL" id="JADIKK010000008">
    <property type="protein sequence ID" value="MFK2876899.1"/>
    <property type="molecule type" value="Genomic_DNA"/>
</dbReference>
<evidence type="ECO:0000313" key="2">
    <source>
        <dbReference type="Proteomes" id="UP001620339"/>
    </source>
</evidence>
<dbReference type="InterPro" id="IPR054438">
    <property type="entry name" value="Struct_cement_gp24/gp6"/>
</dbReference>